<dbReference type="EMBL" id="JAHMHR010000002">
    <property type="protein sequence ID" value="KAK1700566.1"/>
    <property type="molecule type" value="Genomic_DNA"/>
</dbReference>
<dbReference type="Proteomes" id="UP001224890">
    <property type="component" value="Unassembled WGS sequence"/>
</dbReference>
<evidence type="ECO:0000256" key="1">
    <source>
        <dbReference type="SAM" id="MobiDB-lite"/>
    </source>
</evidence>
<dbReference type="RefSeq" id="XP_060436323.1">
    <property type="nucleotide sequence ID" value="XM_060571592.1"/>
</dbReference>
<dbReference type="AlphaFoldDB" id="A0AAJ0AYC9"/>
<feature type="region of interest" description="Disordered" evidence="1">
    <location>
        <begin position="127"/>
        <end position="157"/>
    </location>
</feature>
<keyword evidence="3" id="KW-1185">Reference proteome</keyword>
<organism evidence="2 3">
    <name type="scientific">Colletotrichum godetiae</name>
    <dbReference type="NCBI Taxonomy" id="1209918"/>
    <lineage>
        <taxon>Eukaryota</taxon>
        <taxon>Fungi</taxon>
        <taxon>Dikarya</taxon>
        <taxon>Ascomycota</taxon>
        <taxon>Pezizomycotina</taxon>
        <taxon>Sordariomycetes</taxon>
        <taxon>Hypocreomycetidae</taxon>
        <taxon>Glomerellales</taxon>
        <taxon>Glomerellaceae</taxon>
        <taxon>Colletotrichum</taxon>
        <taxon>Colletotrichum acutatum species complex</taxon>
    </lineage>
</organism>
<feature type="region of interest" description="Disordered" evidence="1">
    <location>
        <begin position="42"/>
        <end position="61"/>
    </location>
</feature>
<sequence>MYNICLPSPSIRVLNSTPWLGLQVPTHVSLYVYMESAVQRPAAMKETESEPSSPELDFKQKTTTETMKDISCRHIFNSQHGSEANRNFKSGTQFPLIMYYNSPIPPNVTSTSYTFYSSLPHPLSVFSSEPPTLNPHKPALPMKYGEQPHPATSRGNE</sequence>
<evidence type="ECO:0000313" key="3">
    <source>
        <dbReference type="Proteomes" id="UP001224890"/>
    </source>
</evidence>
<dbReference type="GeneID" id="85456118"/>
<comment type="caution">
    <text evidence="2">The sequence shown here is derived from an EMBL/GenBank/DDBJ whole genome shotgun (WGS) entry which is preliminary data.</text>
</comment>
<accession>A0AAJ0AYC9</accession>
<reference evidence="2" key="1">
    <citation type="submission" date="2021-06" db="EMBL/GenBank/DDBJ databases">
        <title>Comparative genomics, transcriptomics and evolutionary studies reveal genomic signatures of adaptation to plant cell wall in hemibiotrophic fungi.</title>
        <authorList>
            <consortium name="DOE Joint Genome Institute"/>
            <person name="Baroncelli R."/>
            <person name="Diaz J.F."/>
            <person name="Benocci T."/>
            <person name="Peng M."/>
            <person name="Battaglia E."/>
            <person name="Haridas S."/>
            <person name="Andreopoulos W."/>
            <person name="Labutti K."/>
            <person name="Pangilinan J."/>
            <person name="Floch G.L."/>
            <person name="Makela M.R."/>
            <person name="Henrissat B."/>
            <person name="Grigoriev I.V."/>
            <person name="Crouch J.A."/>
            <person name="De Vries R.P."/>
            <person name="Sukno S.A."/>
            <person name="Thon M.R."/>
        </authorList>
    </citation>
    <scope>NUCLEOTIDE SEQUENCE</scope>
    <source>
        <strain evidence="2">CBS 193.32</strain>
    </source>
</reference>
<gene>
    <name evidence="2" type="ORF">BDP55DRAFT_626130</name>
</gene>
<name>A0AAJ0AYC9_9PEZI</name>
<proteinExistence type="predicted"/>
<evidence type="ECO:0000313" key="2">
    <source>
        <dbReference type="EMBL" id="KAK1700566.1"/>
    </source>
</evidence>
<protein>
    <submittedName>
        <fullName evidence="2">Uncharacterized protein</fullName>
    </submittedName>
</protein>